<organism evidence="1 2">
    <name type="scientific">Dolosigranulum pigrum ATCC 51524</name>
    <dbReference type="NCBI Taxonomy" id="883103"/>
    <lineage>
        <taxon>Bacteria</taxon>
        <taxon>Bacillati</taxon>
        <taxon>Bacillota</taxon>
        <taxon>Bacilli</taxon>
        <taxon>Lactobacillales</taxon>
        <taxon>Carnobacteriaceae</taxon>
        <taxon>Dolosigranulum</taxon>
    </lineage>
</organism>
<protein>
    <submittedName>
        <fullName evidence="1">Uncharacterized protein</fullName>
    </submittedName>
</protein>
<evidence type="ECO:0000313" key="1">
    <source>
        <dbReference type="EMBL" id="EHR34739.1"/>
    </source>
</evidence>
<dbReference type="EMBL" id="AGEF01000003">
    <property type="protein sequence ID" value="EHR34739.1"/>
    <property type="molecule type" value="Genomic_DNA"/>
</dbReference>
<comment type="caution">
    <text evidence="1">The sequence shown here is derived from an EMBL/GenBank/DDBJ whole genome shotgun (WGS) entry which is preliminary data.</text>
</comment>
<name>H3NCR6_9LACT</name>
<sequence length="52" mass="6165">MRKIRSKQFNITDFHEKNLKPIKICIIHKILQKADIGKKIICLISIVIMIYL</sequence>
<dbReference type="AlphaFoldDB" id="H3NCR6"/>
<gene>
    <name evidence="1" type="ORF">HMPREF9703_00347</name>
</gene>
<accession>H3NCR6</accession>
<dbReference type="HOGENOM" id="CLU_3079284_0_0_9"/>
<dbReference type="Proteomes" id="UP000003599">
    <property type="component" value="Unassembled WGS sequence"/>
</dbReference>
<evidence type="ECO:0000313" key="2">
    <source>
        <dbReference type="Proteomes" id="UP000003599"/>
    </source>
</evidence>
<proteinExistence type="predicted"/>
<reference evidence="1 2" key="1">
    <citation type="submission" date="2012-01" db="EMBL/GenBank/DDBJ databases">
        <title>The Genome Sequence of Dolosigranulum pigrum ATCC 51524.</title>
        <authorList>
            <consortium name="The Broad Institute Genome Sequencing Platform"/>
            <person name="Earl A."/>
            <person name="Ward D."/>
            <person name="Feldgarden M."/>
            <person name="Gevers D."/>
            <person name="Huys G."/>
            <person name="Young S.K."/>
            <person name="Zeng Q."/>
            <person name="Gargeya S."/>
            <person name="Fitzgerald M."/>
            <person name="Haas B."/>
            <person name="Abouelleil A."/>
            <person name="Alvarado L."/>
            <person name="Arachchi H.M."/>
            <person name="Berlin A."/>
            <person name="Chapman S.B."/>
            <person name="Gearin G."/>
            <person name="Goldberg J."/>
            <person name="Griggs A."/>
            <person name="Gujja S."/>
            <person name="Hansen M."/>
            <person name="Heiman D."/>
            <person name="Howarth C."/>
            <person name="Larimer J."/>
            <person name="Lui A."/>
            <person name="MacDonald P.J.P."/>
            <person name="McCowen C."/>
            <person name="Montmayeur A."/>
            <person name="Murphy C."/>
            <person name="Neiman D."/>
            <person name="Pearson M."/>
            <person name="Priest M."/>
            <person name="Roberts A."/>
            <person name="Saif S."/>
            <person name="Shea T."/>
            <person name="Sisk P."/>
            <person name="Stolte C."/>
            <person name="Sykes S."/>
            <person name="Wortman J."/>
            <person name="Nusbaum C."/>
            <person name="Birren B."/>
        </authorList>
    </citation>
    <scope>NUCLEOTIDE SEQUENCE [LARGE SCALE GENOMIC DNA]</scope>
    <source>
        <strain evidence="1 2">ATCC 51524</strain>
    </source>
</reference>
<keyword evidence="2" id="KW-1185">Reference proteome</keyword>